<name>A0A6G1GVX5_9PEZI</name>
<dbReference type="Proteomes" id="UP000800041">
    <property type="component" value="Unassembled WGS sequence"/>
</dbReference>
<reference evidence="1" key="1">
    <citation type="journal article" date="2020" name="Stud. Mycol.">
        <title>101 Dothideomycetes genomes: a test case for predicting lifestyles and emergence of pathogens.</title>
        <authorList>
            <person name="Haridas S."/>
            <person name="Albert R."/>
            <person name="Binder M."/>
            <person name="Bloem J."/>
            <person name="Labutti K."/>
            <person name="Salamov A."/>
            <person name="Andreopoulos B."/>
            <person name="Baker S."/>
            <person name="Barry K."/>
            <person name="Bills G."/>
            <person name="Bluhm B."/>
            <person name="Cannon C."/>
            <person name="Castanera R."/>
            <person name="Culley D."/>
            <person name="Daum C."/>
            <person name="Ezra D."/>
            <person name="Gonzalez J."/>
            <person name="Henrissat B."/>
            <person name="Kuo A."/>
            <person name="Liang C."/>
            <person name="Lipzen A."/>
            <person name="Lutzoni F."/>
            <person name="Magnuson J."/>
            <person name="Mondo S."/>
            <person name="Nolan M."/>
            <person name="Ohm R."/>
            <person name="Pangilinan J."/>
            <person name="Park H.-J."/>
            <person name="Ramirez L."/>
            <person name="Alfaro M."/>
            <person name="Sun H."/>
            <person name="Tritt A."/>
            <person name="Yoshinaga Y."/>
            <person name="Zwiers L.-H."/>
            <person name="Turgeon B."/>
            <person name="Goodwin S."/>
            <person name="Spatafora J."/>
            <person name="Crous P."/>
            <person name="Grigoriev I."/>
        </authorList>
    </citation>
    <scope>NUCLEOTIDE SEQUENCE</scope>
    <source>
        <strain evidence="1">CBS 113979</strain>
    </source>
</reference>
<evidence type="ECO:0000313" key="2">
    <source>
        <dbReference type="Proteomes" id="UP000800041"/>
    </source>
</evidence>
<evidence type="ECO:0000313" key="1">
    <source>
        <dbReference type="EMBL" id="KAF1984909.1"/>
    </source>
</evidence>
<dbReference type="EMBL" id="ML977165">
    <property type="protein sequence ID" value="KAF1984909.1"/>
    <property type="molecule type" value="Genomic_DNA"/>
</dbReference>
<keyword evidence="2" id="KW-1185">Reference proteome</keyword>
<protein>
    <submittedName>
        <fullName evidence="1">Uncharacterized protein</fullName>
    </submittedName>
</protein>
<accession>A0A6G1GVX5</accession>
<organism evidence="1 2">
    <name type="scientific">Aulographum hederae CBS 113979</name>
    <dbReference type="NCBI Taxonomy" id="1176131"/>
    <lineage>
        <taxon>Eukaryota</taxon>
        <taxon>Fungi</taxon>
        <taxon>Dikarya</taxon>
        <taxon>Ascomycota</taxon>
        <taxon>Pezizomycotina</taxon>
        <taxon>Dothideomycetes</taxon>
        <taxon>Pleosporomycetidae</taxon>
        <taxon>Aulographales</taxon>
        <taxon>Aulographaceae</taxon>
    </lineage>
</organism>
<proteinExistence type="predicted"/>
<sequence>MEERSGIGKHLRSCLCILCISSSSLLKPSMKHSSLLPILRRWYGGGYFSSKSTIRIPGGDKLSTYRFHLTTSFTKVEIVLVYFAKGPRVFFLLPLTGELNLGKSACCLFWWAGKPTWRIMATKLKFLKNSRN</sequence>
<gene>
    <name evidence="1" type="ORF">K402DRAFT_121306</name>
</gene>
<dbReference type="AlphaFoldDB" id="A0A6G1GVX5"/>